<protein>
    <submittedName>
        <fullName evidence="1">SciE type virulence protein</fullName>
    </submittedName>
</protein>
<evidence type="ECO:0000313" key="2">
    <source>
        <dbReference type="Proteomes" id="UP000196655"/>
    </source>
</evidence>
<dbReference type="Pfam" id="PF14559">
    <property type="entry name" value="TPR_19"/>
    <property type="match status" value="1"/>
</dbReference>
<sequence>MLTKAGELFREGALQAAIEAANAAVKAAPADTGARILLAELLLFAGNLERADTLLDATSTVDPSAALVVSEFRQLLRAEMARRQVLSEGRPPEFLGQPTPTQAHLLQALVALRAGDQAAAAEAVQAAEAARPVIAGRRDGAEFADFRDADDLSIGNFEVLTTTAKYFWIPAERVESIEFHPAKRPRDLFWRRCTMVVRDGPDGDVYLPALYPPELLPADTAVADPLRLGRATEWTEASPVRGIGQRVYMVGEEAVPVLQLAALDFA</sequence>
<reference evidence="2" key="1">
    <citation type="submission" date="2017-05" db="EMBL/GenBank/DDBJ databases">
        <authorList>
            <person name="Macchi M."/>
            <person name="Festa S."/>
            <person name="Coppotelli B.M."/>
            <person name="Morelli I.S."/>
        </authorList>
    </citation>
    <scope>NUCLEOTIDE SEQUENCE [LARGE SCALE GENOMIC DNA]</scope>
    <source>
        <strain evidence="2">I</strain>
    </source>
</reference>
<evidence type="ECO:0000313" key="1">
    <source>
        <dbReference type="EMBL" id="OWJ63812.1"/>
    </source>
</evidence>
<comment type="caution">
    <text evidence="1">The sequence shown here is derived from an EMBL/GenBank/DDBJ whole genome shotgun (WGS) entry which is preliminary data.</text>
</comment>
<dbReference type="RefSeq" id="WP_088155145.1">
    <property type="nucleotide sequence ID" value="NZ_NHON01000078.1"/>
</dbReference>
<accession>A0A211ZEU2</accession>
<gene>
    <name evidence="1" type="ORF">BWR60_27855</name>
</gene>
<dbReference type="AlphaFoldDB" id="A0A211ZEU2"/>
<dbReference type="EMBL" id="NHON01000078">
    <property type="protein sequence ID" value="OWJ63812.1"/>
    <property type="molecule type" value="Genomic_DNA"/>
</dbReference>
<organism evidence="1 2">
    <name type="scientific">Inquilinus limosus</name>
    <dbReference type="NCBI Taxonomy" id="171674"/>
    <lineage>
        <taxon>Bacteria</taxon>
        <taxon>Pseudomonadati</taxon>
        <taxon>Pseudomonadota</taxon>
        <taxon>Alphaproteobacteria</taxon>
        <taxon>Rhodospirillales</taxon>
        <taxon>Rhodospirillaceae</taxon>
        <taxon>Inquilinus</taxon>
    </lineage>
</organism>
<dbReference type="Proteomes" id="UP000196655">
    <property type="component" value="Unassembled WGS sequence"/>
</dbReference>
<dbReference type="Pfam" id="PF07024">
    <property type="entry name" value="ImpE"/>
    <property type="match status" value="1"/>
</dbReference>
<dbReference type="InterPro" id="IPR009211">
    <property type="entry name" value="TagJ"/>
</dbReference>
<dbReference type="PIRSF" id="PIRSF029288">
    <property type="entry name" value="SciE_ImpE"/>
    <property type="match status" value="1"/>
</dbReference>
<name>A0A211ZEU2_9PROT</name>
<dbReference type="Gene3D" id="1.25.40.10">
    <property type="entry name" value="Tetratricopeptide repeat domain"/>
    <property type="match status" value="1"/>
</dbReference>
<proteinExistence type="predicted"/>
<dbReference type="InterPro" id="IPR011990">
    <property type="entry name" value="TPR-like_helical_dom_sf"/>
</dbReference>
<keyword evidence="2" id="KW-1185">Reference proteome</keyword>
<dbReference type="OrthoDB" id="5416084at2"/>
<dbReference type="SUPFAM" id="SSF144059">
    <property type="entry name" value="ImpE-like"/>
    <property type="match status" value="1"/>
</dbReference>